<keyword evidence="2" id="KW-1185">Reference proteome</keyword>
<sequence length="229" mass="26912">FDEGRNFAKYVWENSAKKRITPFGEVENSIEEMKTIRSKIRQLFGTGWFMPDSNPVHLKQEKRKKDSTVNTVSLSTNFNTALQDYIISTRINIMEDCGFDLEEWAEPKYYSWTIDSWDPDWQKCRKKELARKKKFLGYEAIQIANVHEWTAKKIKQMLHMGIQLWAPIHEKVLEFSDVTVHRVNHLSDSGTEGCLYSISLTSIHSGQKEETCPLEIFRHAMKHQKRIIK</sequence>
<organism evidence="1 2">
    <name type="scientific">Thalictrum thalictroides</name>
    <name type="common">Rue-anemone</name>
    <name type="synonym">Anemone thalictroides</name>
    <dbReference type="NCBI Taxonomy" id="46969"/>
    <lineage>
        <taxon>Eukaryota</taxon>
        <taxon>Viridiplantae</taxon>
        <taxon>Streptophyta</taxon>
        <taxon>Embryophyta</taxon>
        <taxon>Tracheophyta</taxon>
        <taxon>Spermatophyta</taxon>
        <taxon>Magnoliopsida</taxon>
        <taxon>Ranunculales</taxon>
        <taxon>Ranunculaceae</taxon>
        <taxon>Thalictroideae</taxon>
        <taxon>Thalictrum</taxon>
    </lineage>
</organism>
<proteinExistence type="predicted"/>
<evidence type="ECO:0000313" key="1">
    <source>
        <dbReference type="EMBL" id="KAF5202654.1"/>
    </source>
</evidence>
<name>A0A7J6WZ06_THATH</name>
<evidence type="ECO:0000313" key="2">
    <source>
        <dbReference type="Proteomes" id="UP000554482"/>
    </source>
</evidence>
<dbReference type="AlphaFoldDB" id="A0A7J6WZ06"/>
<reference evidence="1 2" key="1">
    <citation type="submission" date="2020-06" db="EMBL/GenBank/DDBJ databases">
        <title>Transcriptomic and genomic resources for Thalictrum thalictroides and T. hernandezii: Facilitating candidate gene discovery in an emerging model plant lineage.</title>
        <authorList>
            <person name="Arias T."/>
            <person name="Riano-Pachon D.M."/>
            <person name="Di Stilio V.S."/>
        </authorList>
    </citation>
    <scope>NUCLEOTIDE SEQUENCE [LARGE SCALE GENOMIC DNA]</scope>
    <source>
        <strain evidence="2">cv. WT478/WT964</strain>
        <tissue evidence="1">Leaves</tissue>
    </source>
</reference>
<comment type="caution">
    <text evidence="1">The sequence shown here is derived from an EMBL/GenBank/DDBJ whole genome shotgun (WGS) entry which is preliminary data.</text>
</comment>
<feature type="non-terminal residue" evidence="1">
    <location>
        <position position="1"/>
    </location>
</feature>
<dbReference type="Proteomes" id="UP000554482">
    <property type="component" value="Unassembled WGS sequence"/>
</dbReference>
<dbReference type="EMBL" id="JABWDY010007795">
    <property type="protein sequence ID" value="KAF5202654.1"/>
    <property type="molecule type" value="Genomic_DNA"/>
</dbReference>
<accession>A0A7J6WZ06</accession>
<protein>
    <submittedName>
        <fullName evidence="1">Uncharacterized protein</fullName>
    </submittedName>
</protein>
<gene>
    <name evidence="1" type="ORF">FRX31_007759</name>
</gene>